<keyword evidence="2" id="KW-0472">Membrane</keyword>
<evidence type="ECO:0000256" key="2">
    <source>
        <dbReference type="SAM" id="Phobius"/>
    </source>
</evidence>
<evidence type="ECO:0000313" key="4">
    <source>
        <dbReference type="EMBL" id="MBB6068610.1"/>
    </source>
</evidence>
<dbReference type="GO" id="GO:0016747">
    <property type="term" value="F:acyltransferase activity, transferring groups other than amino-acyl groups"/>
    <property type="evidence" value="ECO:0007669"/>
    <property type="project" value="InterPro"/>
</dbReference>
<feature type="transmembrane region" description="Helical" evidence="2">
    <location>
        <begin position="313"/>
        <end position="332"/>
    </location>
</feature>
<comment type="caution">
    <text evidence="4">The sequence shown here is derived from an EMBL/GenBank/DDBJ whole genome shotgun (WGS) entry which is preliminary data.</text>
</comment>
<dbReference type="Pfam" id="PF01757">
    <property type="entry name" value="Acyl_transf_3"/>
    <property type="match status" value="1"/>
</dbReference>
<feature type="transmembrane region" description="Helical" evidence="2">
    <location>
        <begin position="153"/>
        <end position="173"/>
    </location>
</feature>
<evidence type="ECO:0000256" key="1">
    <source>
        <dbReference type="SAM" id="MobiDB-lite"/>
    </source>
</evidence>
<dbReference type="PANTHER" id="PTHR23028:SF53">
    <property type="entry name" value="ACYL_TRANSF_3 DOMAIN-CONTAINING PROTEIN"/>
    <property type="match status" value="1"/>
</dbReference>
<name>A0A841GNY6_9BACT</name>
<dbReference type="InterPro" id="IPR050879">
    <property type="entry name" value="Acyltransferase_3"/>
</dbReference>
<feature type="transmembrane region" description="Helical" evidence="2">
    <location>
        <begin position="93"/>
        <end position="111"/>
    </location>
</feature>
<feature type="transmembrane region" description="Helical" evidence="2">
    <location>
        <begin position="180"/>
        <end position="201"/>
    </location>
</feature>
<keyword evidence="2" id="KW-1133">Transmembrane helix</keyword>
<dbReference type="RefSeq" id="WP_170030841.1">
    <property type="nucleotide sequence ID" value="NZ_JABDTL010000001.1"/>
</dbReference>
<dbReference type="EMBL" id="JACHIA010000001">
    <property type="protein sequence ID" value="MBB6068610.1"/>
    <property type="molecule type" value="Genomic_DNA"/>
</dbReference>
<reference evidence="4 5" key="1">
    <citation type="submission" date="2020-08" db="EMBL/GenBank/DDBJ databases">
        <title>Genomic Encyclopedia of Type Strains, Phase IV (KMG-IV): sequencing the most valuable type-strain genomes for metagenomic binning, comparative biology and taxonomic classification.</title>
        <authorList>
            <person name="Goeker M."/>
        </authorList>
    </citation>
    <scope>NUCLEOTIDE SEQUENCE [LARGE SCALE GENOMIC DNA]</scope>
    <source>
        <strain evidence="4 5">DSM 29007</strain>
    </source>
</reference>
<dbReference type="GO" id="GO:0016020">
    <property type="term" value="C:membrane"/>
    <property type="evidence" value="ECO:0007669"/>
    <property type="project" value="TreeGrafter"/>
</dbReference>
<feature type="transmembrane region" description="Helical" evidence="2">
    <location>
        <begin position="207"/>
        <end position="227"/>
    </location>
</feature>
<keyword evidence="5" id="KW-1185">Reference proteome</keyword>
<dbReference type="GO" id="GO:0009103">
    <property type="term" value="P:lipopolysaccharide biosynthetic process"/>
    <property type="evidence" value="ECO:0007669"/>
    <property type="project" value="TreeGrafter"/>
</dbReference>
<protein>
    <submittedName>
        <fullName evidence="4">Peptidoglycan/LPS O-acetylase OafA/YrhL</fullName>
    </submittedName>
</protein>
<feature type="transmembrane region" description="Helical" evidence="2">
    <location>
        <begin position="12"/>
        <end position="30"/>
    </location>
</feature>
<feature type="transmembrane region" description="Helical" evidence="2">
    <location>
        <begin position="344"/>
        <end position="368"/>
    </location>
</feature>
<dbReference type="InterPro" id="IPR002656">
    <property type="entry name" value="Acyl_transf_3_dom"/>
</dbReference>
<feature type="domain" description="Acyltransferase 3" evidence="3">
    <location>
        <begin position="14"/>
        <end position="353"/>
    </location>
</feature>
<gene>
    <name evidence="4" type="ORF">HNQ61_000221</name>
</gene>
<feature type="transmembrane region" description="Helical" evidence="2">
    <location>
        <begin position="50"/>
        <end position="72"/>
    </location>
</feature>
<evidence type="ECO:0000313" key="5">
    <source>
        <dbReference type="Proteomes" id="UP000582837"/>
    </source>
</evidence>
<feature type="region of interest" description="Disordered" evidence="1">
    <location>
        <begin position="384"/>
        <end position="410"/>
    </location>
</feature>
<sequence length="410" mass="44143">MTNTGAGREPGHVAALDGVRGLAILMVMWLHSSMGARPPGRPEWVQHLFAFGWMGVDLFFVLSGMLITGILLDTRDQRGYFGSFYARRTLRIFPLYYAALVVMLAVLPWLAGGWMHGSAVPDEGNAWAWAYLLNVKIALSAGRDVVPLYLFPFWSLAVEEQFYLVWPLAVWLLSRRALGWTAGGMIAAALLLRIGLVTRYGPGDAPYVLTVARMDALGVGALVALAARAPGGLARWKPAAPWTALACAAGVSAISVAAGTTGNYTPWMQTLGFLLLAWGFGALLVMVLTAPPSHGVQRVLSARWLRHLGARSYGLYVWHTLVVVGVLGTGLVQRAFSIPAASGLYPFGVAACVMAVSLAAAEVSWLVLEKPFLELKRYAPRPGPVLGPLPQPQAGSAERRMLSTQPLQRS</sequence>
<keyword evidence="2" id="KW-0812">Transmembrane</keyword>
<feature type="transmembrane region" description="Helical" evidence="2">
    <location>
        <begin position="271"/>
        <end position="292"/>
    </location>
</feature>
<evidence type="ECO:0000259" key="3">
    <source>
        <dbReference type="Pfam" id="PF01757"/>
    </source>
</evidence>
<feature type="transmembrane region" description="Helical" evidence="2">
    <location>
        <begin position="239"/>
        <end position="259"/>
    </location>
</feature>
<dbReference type="AlphaFoldDB" id="A0A841GNY6"/>
<proteinExistence type="predicted"/>
<dbReference type="Proteomes" id="UP000582837">
    <property type="component" value="Unassembled WGS sequence"/>
</dbReference>
<dbReference type="PANTHER" id="PTHR23028">
    <property type="entry name" value="ACETYLTRANSFERASE"/>
    <property type="match status" value="1"/>
</dbReference>
<organism evidence="4 5">
    <name type="scientific">Longimicrobium terrae</name>
    <dbReference type="NCBI Taxonomy" id="1639882"/>
    <lineage>
        <taxon>Bacteria</taxon>
        <taxon>Pseudomonadati</taxon>
        <taxon>Gemmatimonadota</taxon>
        <taxon>Longimicrobiia</taxon>
        <taxon>Longimicrobiales</taxon>
        <taxon>Longimicrobiaceae</taxon>
        <taxon>Longimicrobium</taxon>
    </lineage>
</organism>
<accession>A0A841GNY6</accession>